<evidence type="ECO:0008006" key="3">
    <source>
        <dbReference type="Google" id="ProtNLM"/>
    </source>
</evidence>
<sequence>MLLKLLFGCCVLLALSACVTSSSESHDERDISLEPQVPAEQIDPMMENNERLIRESLEDEMQRRIK</sequence>
<dbReference type="Proteomes" id="UP001163714">
    <property type="component" value="Unassembled WGS sequence"/>
</dbReference>
<organism evidence="1 2">
    <name type="scientific">Shewanella subflava</name>
    <dbReference type="NCBI Taxonomy" id="2986476"/>
    <lineage>
        <taxon>Bacteria</taxon>
        <taxon>Pseudomonadati</taxon>
        <taxon>Pseudomonadota</taxon>
        <taxon>Gammaproteobacteria</taxon>
        <taxon>Alteromonadales</taxon>
        <taxon>Shewanellaceae</taxon>
        <taxon>Shewanella</taxon>
    </lineage>
</organism>
<comment type="caution">
    <text evidence="1">The sequence shown here is derived from an EMBL/GenBank/DDBJ whole genome shotgun (WGS) entry which is preliminary data.</text>
</comment>
<dbReference type="PROSITE" id="PS51257">
    <property type="entry name" value="PROKAR_LIPOPROTEIN"/>
    <property type="match status" value="1"/>
</dbReference>
<gene>
    <name evidence="1" type="ORF">OHT75_00895</name>
</gene>
<dbReference type="EMBL" id="JAPDMX010000002">
    <property type="protein sequence ID" value="MCW3171036.1"/>
    <property type="molecule type" value="Genomic_DNA"/>
</dbReference>
<evidence type="ECO:0000313" key="2">
    <source>
        <dbReference type="Proteomes" id="UP001163714"/>
    </source>
</evidence>
<name>A0ABT3I4Q0_9GAMM</name>
<dbReference type="RefSeq" id="WP_264724482.1">
    <property type="nucleotide sequence ID" value="NZ_JAPDMX010000002.1"/>
</dbReference>
<reference evidence="1" key="1">
    <citation type="submission" date="2022-10" db="EMBL/GenBank/DDBJ databases">
        <title>Shewanella flava sp. nov, isolated from the estuary of the Fenhe River into the Yellow River.</title>
        <authorList>
            <person name="Li Y."/>
        </authorList>
    </citation>
    <scope>NUCLEOTIDE SEQUENCE</scope>
    <source>
        <strain evidence="1">FYR11-62</strain>
    </source>
</reference>
<accession>A0ABT3I4Q0</accession>
<keyword evidence="2" id="KW-1185">Reference proteome</keyword>
<evidence type="ECO:0000313" key="1">
    <source>
        <dbReference type="EMBL" id="MCW3171036.1"/>
    </source>
</evidence>
<protein>
    <recommendedName>
        <fullName evidence="3">Lipoprotein</fullName>
    </recommendedName>
</protein>
<proteinExistence type="predicted"/>